<evidence type="ECO:0000313" key="6">
    <source>
        <dbReference type="Proteomes" id="UP000461276"/>
    </source>
</evidence>
<dbReference type="InterPro" id="IPR003812">
    <property type="entry name" value="Fido"/>
</dbReference>
<dbReference type="EMBL" id="WKMY01000001">
    <property type="protein sequence ID" value="MRY91727.1"/>
    <property type="molecule type" value="Genomic_DNA"/>
</dbReference>
<evidence type="ECO:0000313" key="5">
    <source>
        <dbReference type="EMBL" id="MRY91727.1"/>
    </source>
</evidence>
<evidence type="ECO:0000256" key="1">
    <source>
        <dbReference type="PIRSR" id="PIRSR640198-1"/>
    </source>
</evidence>
<dbReference type="AlphaFoldDB" id="A0A7K0GPS2"/>
<feature type="binding site" evidence="2">
    <location>
        <begin position="235"/>
        <end position="236"/>
    </location>
    <ligand>
        <name>ATP</name>
        <dbReference type="ChEBI" id="CHEBI:30616"/>
    </ligand>
</feature>
<sequence length="381" mass="43961">MCNQKIMMPSVGFDMPITDLVLELEKLRYKILEGTTHPLVFMQMKSIFHMLESIGSSRIEGNNTTIMDYVESTKINDGSFYRNEQITEILNIERATSFIESVIDDTPITLNFIRELHSLTVDSLSASREGCYTKGDFRECNVRIGGSSHTPPDYLQVIPLMQELVDFVNEETRPKFDLMKICIAHHRFVWIHPFENGNGRVVRLFTYALLLKNVFKSKQRIINPTAVFCSDRNEYYNYLSLADTYTNEGLIKWCEYVLHGLKNEIEKIDRLVDYVYLRDNILLPSMSDSLSNKYITDIEYNILRAAITNERQEIQAADVKALFPGKSSPEISRLIRSLVDKKMLVPVSERARKYVISFGSNYLLRSVLKSLDKNGFLPLND</sequence>
<dbReference type="Proteomes" id="UP000461276">
    <property type="component" value="Unassembled WGS sequence"/>
</dbReference>
<dbReference type="Pfam" id="PF02661">
    <property type="entry name" value="Fic"/>
    <property type="match status" value="1"/>
</dbReference>
<feature type="domain" description="Fido" evidence="4">
    <location>
        <begin position="108"/>
        <end position="259"/>
    </location>
</feature>
<name>A0A7K0GPS2_PARDI</name>
<gene>
    <name evidence="5" type="ORF">GKD67_00400</name>
</gene>
<protein>
    <submittedName>
        <fullName evidence="5">Fic family protein</fullName>
    </submittedName>
</protein>
<dbReference type="SUPFAM" id="SSF140931">
    <property type="entry name" value="Fic-like"/>
    <property type="match status" value="1"/>
</dbReference>
<dbReference type="Gene3D" id="1.10.3290.10">
    <property type="entry name" value="Fido-like domain"/>
    <property type="match status" value="1"/>
</dbReference>
<reference evidence="5 6" key="1">
    <citation type="journal article" date="2019" name="Nat. Med.">
        <title>A library of human gut bacterial isolates paired with longitudinal multiomics data enables mechanistic microbiome research.</title>
        <authorList>
            <person name="Poyet M."/>
            <person name="Groussin M."/>
            <person name="Gibbons S.M."/>
            <person name="Avila-Pacheco J."/>
            <person name="Jiang X."/>
            <person name="Kearney S.M."/>
            <person name="Perrotta A.R."/>
            <person name="Berdy B."/>
            <person name="Zhao S."/>
            <person name="Lieberman T.D."/>
            <person name="Swanson P.K."/>
            <person name="Smith M."/>
            <person name="Roesemann S."/>
            <person name="Alexander J.E."/>
            <person name="Rich S.A."/>
            <person name="Livny J."/>
            <person name="Vlamakis H."/>
            <person name="Clish C."/>
            <person name="Bullock K."/>
            <person name="Deik A."/>
            <person name="Scott J."/>
            <person name="Pierce K.A."/>
            <person name="Xavier R.J."/>
            <person name="Alm E.J."/>
        </authorList>
    </citation>
    <scope>NUCLEOTIDE SEQUENCE [LARGE SCALE GENOMIC DNA]</scope>
    <source>
        <strain evidence="5 6">BIOML-A9</strain>
    </source>
</reference>
<comment type="caution">
    <text evidence="5">The sequence shown here is derived from an EMBL/GenBank/DDBJ whole genome shotgun (WGS) entry which is preliminary data.</text>
</comment>
<dbReference type="InterPro" id="IPR040198">
    <property type="entry name" value="Fido_containing"/>
</dbReference>
<dbReference type="PROSITE" id="PS51459">
    <property type="entry name" value="FIDO"/>
    <property type="match status" value="1"/>
</dbReference>
<keyword evidence="2" id="KW-0067">ATP-binding</keyword>
<evidence type="ECO:0000256" key="3">
    <source>
        <dbReference type="PIRSR" id="PIRSR640198-3"/>
    </source>
</evidence>
<dbReference type="PANTHER" id="PTHR13504:SF38">
    <property type="entry name" value="FIDO DOMAIN-CONTAINING PROTEIN"/>
    <property type="match status" value="1"/>
</dbReference>
<dbReference type="RefSeq" id="WP_154394805.1">
    <property type="nucleotide sequence ID" value="NZ_DAWEQS010000126.1"/>
</dbReference>
<proteinExistence type="predicted"/>
<dbReference type="InterPro" id="IPR036597">
    <property type="entry name" value="Fido-like_dom_sf"/>
</dbReference>
<dbReference type="PANTHER" id="PTHR13504">
    <property type="entry name" value="FIDO DOMAIN-CONTAINING PROTEIN DDB_G0283145"/>
    <property type="match status" value="1"/>
</dbReference>
<organism evidence="5 6">
    <name type="scientific">Parabacteroides distasonis</name>
    <dbReference type="NCBI Taxonomy" id="823"/>
    <lineage>
        <taxon>Bacteria</taxon>
        <taxon>Pseudomonadati</taxon>
        <taxon>Bacteroidota</taxon>
        <taxon>Bacteroidia</taxon>
        <taxon>Bacteroidales</taxon>
        <taxon>Tannerellaceae</taxon>
        <taxon>Parabacteroides</taxon>
    </lineage>
</organism>
<evidence type="ECO:0000256" key="2">
    <source>
        <dbReference type="PIRSR" id="PIRSR640198-2"/>
    </source>
</evidence>
<evidence type="ECO:0000259" key="4">
    <source>
        <dbReference type="PROSITE" id="PS51459"/>
    </source>
</evidence>
<keyword evidence="2" id="KW-0547">Nucleotide-binding</keyword>
<accession>A0A7K0GPS2</accession>
<feature type="site" description="Important for autoinhibition of adenylyltransferase activity" evidence="3">
    <location>
        <position position="60"/>
    </location>
</feature>
<feature type="active site" evidence="1">
    <location>
        <position position="192"/>
    </location>
</feature>
<dbReference type="GO" id="GO:0005524">
    <property type="term" value="F:ATP binding"/>
    <property type="evidence" value="ECO:0007669"/>
    <property type="project" value="UniProtKB-KW"/>
</dbReference>